<keyword evidence="1" id="KW-1133">Transmembrane helix</keyword>
<keyword evidence="3" id="KW-1185">Reference proteome</keyword>
<keyword evidence="1" id="KW-0812">Transmembrane</keyword>
<dbReference type="Proteomes" id="UP000237968">
    <property type="component" value="Unassembled WGS sequence"/>
</dbReference>
<sequence length="83" mass="9030">MIERRNILRWGVIGAIILLSAAAGYELVLAERYTYAVIIGAAIPALALGDYWRHRDSPNNADRVLLSFMVALLAYGAAIASLI</sequence>
<comment type="caution">
    <text evidence="2">The sequence shown here is derived from an EMBL/GenBank/DDBJ whole genome shotgun (WGS) entry which is preliminary data.</text>
</comment>
<gene>
    <name evidence="2" type="ORF">ENSA5_34530</name>
</gene>
<evidence type="ECO:0000256" key="1">
    <source>
        <dbReference type="SAM" id="Phobius"/>
    </source>
</evidence>
<organism evidence="2 3">
    <name type="scientific">Enhygromyxa salina</name>
    <dbReference type="NCBI Taxonomy" id="215803"/>
    <lineage>
        <taxon>Bacteria</taxon>
        <taxon>Pseudomonadati</taxon>
        <taxon>Myxococcota</taxon>
        <taxon>Polyangia</taxon>
        <taxon>Nannocystales</taxon>
        <taxon>Nannocystaceae</taxon>
        <taxon>Enhygromyxa</taxon>
    </lineage>
</organism>
<protein>
    <submittedName>
        <fullName evidence="2">Uncharacterized protein</fullName>
    </submittedName>
</protein>
<keyword evidence="1" id="KW-0472">Membrane</keyword>
<evidence type="ECO:0000313" key="2">
    <source>
        <dbReference type="EMBL" id="PRP97415.1"/>
    </source>
</evidence>
<accession>A0A2S9XX27</accession>
<feature type="transmembrane region" description="Helical" evidence="1">
    <location>
        <begin position="7"/>
        <end position="27"/>
    </location>
</feature>
<dbReference type="AlphaFoldDB" id="A0A2S9XX27"/>
<feature type="transmembrane region" description="Helical" evidence="1">
    <location>
        <begin position="64"/>
        <end position="82"/>
    </location>
</feature>
<proteinExistence type="predicted"/>
<name>A0A2S9XX27_9BACT</name>
<feature type="transmembrane region" description="Helical" evidence="1">
    <location>
        <begin position="33"/>
        <end position="52"/>
    </location>
</feature>
<dbReference type="EMBL" id="PVNK01000159">
    <property type="protein sequence ID" value="PRP97415.1"/>
    <property type="molecule type" value="Genomic_DNA"/>
</dbReference>
<dbReference type="RefSeq" id="WP_146155811.1">
    <property type="nucleotide sequence ID" value="NZ_PVNK01000159.1"/>
</dbReference>
<reference evidence="2 3" key="1">
    <citation type="submission" date="2018-03" db="EMBL/GenBank/DDBJ databases">
        <title>Draft Genome Sequences of the Obligatory Marine Myxobacteria Enhygromyxa salina SWB005.</title>
        <authorList>
            <person name="Poehlein A."/>
            <person name="Moghaddam J.A."/>
            <person name="Harms H."/>
            <person name="Alanjari M."/>
            <person name="Koenig G.M."/>
            <person name="Daniel R."/>
            <person name="Schaeberle T.F."/>
        </authorList>
    </citation>
    <scope>NUCLEOTIDE SEQUENCE [LARGE SCALE GENOMIC DNA]</scope>
    <source>
        <strain evidence="2 3">SWB005</strain>
    </source>
</reference>
<evidence type="ECO:0000313" key="3">
    <source>
        <dbReference type="Proteomes" id="UP000237968"/>
    </source>
</evidence>